<proteinExistence type="predicted"/>
<dbReference type="CDD" id="cd00761">
    <property type="entry name" value="Glyco_tranf_GTA_type"/>
    <property type="match status" value="1"/>
</dbReference>
<keyword evidence="2" id="KW-0808">Transferase</keyword>
<evidence type="ECO:0000259" key="1">
    <source>
        <dbReference type="Pfam" id="PF00535"/>
    </source>
</evidence>
<accession>A0A450TCL9</accession>
<organism evidence="2">
    <name type="scientific">Candidatus Kentrum sp. FW</name>
    <dbReference type="NCBI Taxonomy" id="2126338"/>
    <lineage>
        <taxon>Bacteria</taxon>
        <taxon>Pseudomonadati</taxon>
        <taxon>Pseudomonadota</taxon>
        <taxon>Gammaproteobacteria</taxon>
        <taxon>Candidatus Kentrum</taxon>
    </lineage>
</organism>
<sequence length="432" mass="49675">MIISIIIPTRERVDCLKESIQTVLQIPDRNIEILISDNASTDGTGQVISEISDPRIKYVNTGKYVSQRESFEFALHNSSGDYVTFLGDDDGILPRQFKLLRHTLEKERPDALSWTIPVFIWPVEGRKEKKKTGNVRFDRNKLFGGTHWIDTKAYKRHLLACRLEKITHLPTMYHGCVSRDYFNKIATPDGTYFNSTAVDAYFGYRSLLEGGKFLHVDHALSMRGDGPSGGMRLCYTLPNPDDPQAKLYYERATELKLDRITDVIETTLSAPLLLFSTLETIRTRFPKEDQLPDYLAWYNHTLSENSPWNDTVREILRNYAIKSDTFSEFKEAAFRQADNNVSRVNRKISSHLGGIFSETKGMLRNYATRSPIFLKPKRFHLSCEVNQKNTILTAVNIYDSVLSDDYECVPDKTLSQENAWKRVLKRSRAYSI</sequence>
<gene>
    <name evidence="2" type="ORF">BECKFW1821C_GA0114237_100620</name>
</gene>
<dbReference type="EMBL" id="CAADFE010000006">
    <property type="protein sequence ID" value="VFJ64609.1"/>
    <property type="molecule type" value="Genomic_DNA"/>
</dbReference>
<dbReference type="Pfam" id="PF00535">
    <property type="entry name" value="Glycos_transf_2"/>
    <property type="match status" value="1"/>
</dbReference>
<dbReference type="Gene3D" id="3.90.550.10">
    <property type="entry name" value="Spore Coat Polysaccharide Biosynthesis Protein SpsA, Chain A"/>
    <property type="match status" value="1"/>
</dbReference>
<dbReference type="SUPFAM" id="SSF53448">
    <property type="entry name" value="Nucleotide-diphospho-sugar transferases"/>
    <property type="match status" value="1"/>
</dbReference>
<evidence type="ECO:0000313" key="2">
    <source>
        <dbReference type="EMBL" id="VFJ64609.1"/>
    </source>
</evidence>
<dbReference type="InterPro" id="IPR001173">
    <property type="entry name" value="Glyco_trans_2-like"/>
</dbReference>
<dbReference type="InterPro" id="IPR029044">
    <property type="entry name" value="Nucleotide-diphossugar_trans"/>
</dbReference>
<feature type="domain" description="Glycosyltransferase 2-like" evidence="1">
    <location>
        <begin position="4"/>
        <end position="131"/>
    </location>
</feature>
<protein>
    <submittedName>
        <fullName evidence="2">Glycosyl transferase family 2</fullName>
    </submittedName>
</protein>
<name>A0A450TCL9_9GAMM</name>
<dbReference type="AlphaFoldDB" id="A0A450TCL9"/>
<dbReference type="GO" id="GO:0016758">
    <property type="term" value="F:hexosyltransferase activity"/>
    <property type="evidence" value="ECO:0007669"/>
    <property type="project" value="UniProtKB-ARBA"/>
</dbReference>
<reference evidence="2" key="1">
    <citation type="submission" date="2019-02" db="EMBL/GenBank/DDBJ databases">
        <authorList>
            <person name="Gruber-Vodicka R. H."/>
            <person name="Seah K. B. B."/>
        </authorList>
    </citation>
    <scope>NUCLEOTIDE SEQUENCE</scope>
    <source>
        <strain evidence="2">BECK_BZ131</strain>
    </source>
</reference>
<dbReference type="PANTHER" id="PTHR22916:SF3">
    <property type="entry name" value="UDP-GLCNAC:BETAGAL BETA-1,3-N-ACETYLGLUCOSAMINYLTRANSFERASE-LIKE PROTEIN 1"/>
    <property type="match status" value="1"/>
</dbReference>
<dbReference type="PANTHER" id="PTHR22916">
    <property type="entry name" value="GLYCOSYLTRANSFERASE"/>
    <property type="match status" value="1"/>
</dbReference>